<dbReference type="PROSITE" id="PS50112">
    <property type="entry name" value="PAS"/>
    <property type="match status" value="5"/>
</dbReference>
<dbReference type="InterPro" id="IPR000700">
    <property type="entry name" value="PAS-assoc_C"/>
</dbReference>
<dbReference type="InterPro" id="IPR000014">
    <property type="entry name" value="PAS"/>
</dbReference>
<evidence type="ECO:0000313" key="16">
    <source>
        <dbReference type="Proteomes" id="UP000059672"/>
    </source>
</evidence>
<feature type="domain" description="PAC" evidence="14">
    <location>
        <begin position="882"/>
        <end position="934"/>
    </location>
</feature>
<dbReference type="InterPro" id="IPR011006">
    <property type="entry name" value="CheY-like_superfamily"/>
</dbReference>
<gene>
    <name evidence="15" type="ORF">Lupro_08465</name>
</gene>
<keyword evidence="7" id="KW-0067">ATP-binding</keyword>
<dbReference type="Pfam" id="PF13426">
    <property type="entry name" value="PAS_9"/>
    <property type="match status" value="6"/>
</dbReference>
<feature type="coiled-coil region" evidence="10">
    <location>
        <begin position="161"/>
        <end position="195"/>
    </location>
</feature>
<dbReference type="SMART" id="SM00091">
    <property type="entry name" value="PAS"/>
    <property type="match status" value="6"/>
</dbReference>
<protein>
    <recommendedName>
        <fullName evidence="2">histidine kinase</fullName>
        <ecNumber evidence="2">2.7.13.3</ecNumber>
    </recommendedName>
</protein>
<feature type="coiled-coil region" evidence="10">
    <location>
        <begin position="656"/>
        <end position="683"/>
    </location>
</feature>
<dbReference type="PANTHER" id="PTHR43304:SF1">
    <property type="entry name" value="PAC DOMAIN-CONTAINING PROTEIN"/>
    <property type="match status" value="1"/>
</dbReference>
<dbReference type="SUPFAM" id="SSF55785">
    <property type="entry name" value="PYP-like sensor domain (PAS domain)"/>
    <property type="match status" value="6"/>
</dbReference>
<dbReference type="Pfam" id="PF02518">
    <property type="entry name" value="HATPase_c"/>
    <property type="match status" value="1"/>
</dbReference>
<dbReference type="InterPro" id="IPR036890">
    <property type="entry name" value="HATPase_C_sf"/>
</dbReference>
<keyword evidence="3 9" id="KW-0597">Phosphoprotein</keyword>
<evidence type="ECO:0000313" key="15">
    <source>
        <dbReference type="EMBL" id="AMC11284.1"/>
    </source>
</evidence>
<dbReference type="InterPro" id="IPR001789">
    <property type="entry name" value="Sig_transdc_resp-reg_receiver"/>
</dbReference>
<evidence type="ECO:0000259" key="11">
    <source>
        <dbReference type="PROSITE" id="PS50109"/>
    </source>
</evidence>
<dbReference type="SMART" id="SM00387">
    <property type="entry name" value="HATPase_c"/>
    <property type="match status" value="1"/>
</dbReference>
<dbReference type="Gene3D" id="3.30.450.20">
    <property type="entry name" value="PAS domain"/>
    <property type="match status" value="7"/>
</dbReference>
<dbReference type="EMBL" id="CP013355">
    <property type="protein sequence ID" value="AMC11284.1"/>
    <property type="molecule type" value="Genomic_DNA"/>
</dbReference>
<dbReference type="Pfam" id="PF00072">
    <property type="entry name" value="Response_reg"/>
    <property type="match status" value="1"/>
</dbReference>
<keyword evidence="4" id="KW-0808">Transferase</keyword>
<feature type="domain" description="Histidine kinase" evidence="11">
    <location>
        <begin position="1128"/>
        <end position="1350"/>
    </location>
</feature>
<dbReference type="Gene3D" id="2.10.70.100">
    <property type="match status" value="1"/>
</dbReference>
<dbReference type="NCBIfam" id="TIGR00229">
    <property type="entry name" value="sensory_box"/>
    <property type="match status" value="6"/>
</dbReference>
<feature type="domain" description="PAC" evidence="14">
    <location>
        <begin position="613"/>
        <end position="665"/>
    </location>
</feature>
<dbReference type="RefSeq" id="WP_068208692.1">
    <property type="nucleotide sequence ID" value="NZ_CP013355.1"/>
</dbReference>
<dbReference type="SUPFAM" id="SSF52172">
    <property type="entry name" value="CheY-like"/>
    <property type="match status" value="1"/>
</dbReference>
<dbReference type="KEGG" id="lut:Lupro_08465"/>
<dbReference type="Pfam" id="PF08447">
    <property type="entry name" value="PAS_3"/>
    <property type="match status" value="1"/>
</dbReference>
<dbReference type="InterPro" id="IPR001610">
    <property type="entry name" value="PAC"/>
</dbReference>
<dbReference type="InterPro" id="IPR005467">
    <property type="entry name" value="His_kinase_dom"/>
</dbReference>
<feature type="domain" description="PAS" evidence="13">
    <location>
        <begin position="185"/>
        <end position="257"/>
    </location>
</feature>
<dbReference type="PROSITE" id="PS50110">
    <property type="entry name" value="RESPONSE_REGULATORY"/>
    <property type="match status" value="1"/>
</dbReference>
<dbReference type="PROSITE" id="PS50109">
    <property type="entry name" value="HIS_KIN"/>
    <property type="match status" value="1"/>
</dbReference>
<dbReference type="OrthoDB" id="9811889at2"/>
<keyword evidence="10" id="KW-0175">Coiled coil</keyword>
<dbReference type="InterPro" id="IPR035965">
    <property type="entry name" value="PAS-like_dom_sf"/>
</dbReference>
<dbReference type="PANTHER" id="PTHR43304">
    <property type="entry name" value="PHYTOCHROME-LIKE PROTEIN CPH1"/>
    <property type="match status" value="1"/>
</dbReference>
<evidence type="ECO:0000256" key="2">
    <source>
        <dbReference type="ARBA" id="ARBA00012438"/>
    </source>
</evidence>
<dbReference type="PATRIC" id="fig|1622118.3.peg.1751"/>
<dbReference type="Gene3D" id="1.10.287.130">
    <property type="match status" value="1"/>
</dbReference>
<dbReference type="SUPFAM" id="SSF47384">
    <property type="entry name" value="Homodimeric domain of signal transducing histidine kinase"/>
    <property type="match status" value="1"/>
</dbReference>
<dbReference type="Proteomes" id="UP000059672">
    <property type="component" value="Chromosome"/>
</dbReference>
<evidence type="ECO:0000256" key="6">
    <source>
        <dbReference type="ARBA" id="ARBA00022777"/>
    </source>
</evidence>
<dbReference type="InterPro" id="IPR036097">
    <property type="entry name" value="HisK_dim/P_sf"/>
</dbReference>
<evidence type="ECO:0000256" key="3">
    <source>
        <dbReference type="ARBA" id="ARBA00022553"/>
    </source>
</evidence>
<evidence type="ECO:0000256" key="4">
    <source>
        <dbReference type="ARBA" id="ARBA00022679"/>
    </source>
</evidence>
<feature type="domain" description="PAS" evidence="13">
    <location>
        <begin position="306"/>
        <end position="368"/>
    </location>
</feature>
<evidence type="ECO:0000256" key="8">
    <source>
        <dbReference type="ARBA" id="ARBA00023012"/>
    </source>
</evidence>
<sequence length="1488" mass="170779">MKKQLNLVENTLKYITKKSHEEKGFEFLKQVAKYLSEALKVNYVLINEYSKKEPNIVKTIAFYSTGSILPNITYKLAHTPCENVIDNKICIYPKNIQTLFPKDYLLAQMNAESYIGIPLWSSTGVPIGLIIILDDKELKETKTISIALQIVAIKVAQVVEKQRYENKLKRQIKDLELSNKKIKESENNLKDAQRIAKLGYWKLDIPTNKLTWSDEIYRIFGLKPQEFNPTYNDFLEKVHPEDRNKVNEAYLSSLKNKTPYKIEHRILLATGETKYLIEKCNTNYNDKGEPVSSIGTVIDITKQRESEERYRGLSEASFNAIFLSEKGVCLDQNATAKQLFGYTNKEAVGKLATEWVVPEDRTMVMNKILSGNEEPYEVRALRKDGTMFPAKIQAKMMLYKGRNVRVTELSDITLHKQLEETLKKSEEKFKKLANLTFEGILIHKNGVVLDINLAFEKMFGYNLDEIYGKDITQIIYPKKYHKTILKNRIDKYTQAYEMEAIRKDGSIFPIEVEARNIIAEDALRVTAFRDITARKKSEKEYLKLYTAVEQSANTIVITDTEGNIEYTNPKFTELTGYTTKEALGKNPRILNSGIQPKSYYKKMWETITAGKIWNGEFRNKSKSGNLFWEKVTITPIKNKEGKIINYLAVKVDITNRKRADQELEKATNKIKESEKKFRELYEKSGDAILIIKNGIFVDCNQATVNMLGYNTKEEFLNLHPSKLSPKQQPDGLDSNEKANKMMQLALNHGTHRFEWIHTKKSKKNFPVEVLLTAISNEIENEIIHCVWRDISERKKAEENLNNAFELIKKSEEELNTILKTANEGFWMINRKGATIEVNPKMCDILGYSENEILEKSIFNFVDEENAKIFKKQLKIRGLGLPSTYEIELKHKSGNSLACLFKTSPIFNKKNIRIGSFAMVSDISSIKKAYKNLENKNKELRKLSDELSIKNNLLIESKNKFKNLFDKSPVSLWEQDFSEVIKLLNKKKSEGIDVNVYLNENRDFLIKCISKIKILNVNKTTLELLGIKDIEELVIHIRKTNNEISLNTIKKELISIISGEKEFFSETQLVNKNGDKLHVLVKSAMLNNKGKNLVSIINITALKKAENELIKAKEKAEESDRLKTEFLNNMSHEIRTPMNGILGFSQMLNDPDLDDSKRQTFVNIIQNSGNQLLQIIDDILEISRLGTKQVKVINEKVCLNDLLLDLFSIFDIKAKENKTPLYLKKELSDSQSTIFTDKTKLNKIVSNLLENAIKFTNQGFIEFGYTLSNSNKFPKLNIYVKDTGVGIETKKHQLIFERFSQAEKEMSKKTGGLGLGLSIAKENTELLGGTISVQSKKMEGATFIVSLPYKPVFKNEIIEKTKNSYNILIAEDEEVNYMYLETMLKDVMKLNCNVFHAKNGKEAVDFCENNTTVDFVLMDLKMPVLNGYKATEQIRKFNDTLPIVAQTAYSTEQDKEKAFLAGCTNFISKPIDKEEFFDIINKITLNKTQ</sequence>
<dbReference type="PRINTS" id="PR00344">
    <property type="entry name" value="BCTRLSENSOR"/>
</dbReference>
<dbReference type="InterPro" id="IPR052162">
    <property type="entry name" value="Sensor_kinase/Photoreceptor"/>
</dbReference>
<dbReference type="InterPro" id="IPR013655">
    <property type="entry name" value="PAS_fold_3"/>
</dbReference>
<dbReference type="CDD" id="cd00130">
    <property type="entry name" value="PAS"/>
    <property type="match status" value="6"/>
</dbReference>
<reference evidence="15 16" key="2">
    <citation type="journal article" date="2016" name="Int. J. Syst. Evol. Microbiol.">
        <title>Lutibacter profundi sp. nov., isolated from a deep-sea hydrothermal system on the Arctic Mid-Ocean Ridge and emended description of the genus Lutibacter.</title>
        <authorList>
            <person name="Le Moine Bauer S."/>
            <person name="Roalkvam I."/>
            <person name="Steen I.H."/>
            <person name="Dahle H."/>
        </authorList>
    </citation>
    <scope>NUCLEOTIDE SEQUENCE [LARGE SCALE GENOMIC DNA]</scope>
    <source>
        <strain evidence="15 16">LP1</strain>
    </source>
</reference>
<feature type="coiled-coil region" evidence="10">
    <location>
        <begin position="922"/>
        <end position="952"/>
    </location>
</feature>
<proteinExistence type="predicted"/>
<reference evidence="16" key="1">
    <citation type="submission" date="2015-12" db="EMBL/GenBank/DDBJ databases">
        <title>Complete genome sequence of Lutibacter profundus strain LP1.</title>
        <authorList>
            <person name="Wissuwa J."/>
            <person name="Le Moine Bauer S."/>
            <person name="Stokke R."/>
            <person name="Dahle H."/>
            <person name="Steen I.H."/>
        </authorList>
    </citation>
    <scope>NUCLEOTIDE SEQUENCE [LARGE SCALE GENOMIC DNA]</scope>
    <source>
        <strain evidence="16">LP1</strain>
    </source>
</reference>
<keyword evidence="6" id="KW-0418">Kinase</keyword>
<dbReference type="InterPro" id="IPR004358">
    <property type="entry name" value="Sig_transdc_His_kin-like_C"/>
</dbReference>
<evidence type="ECO:0000259" key="14">
    <source>
        <dbReference type="PROSITE" id="PS50113"/>
    </source>
</evidence>
<dbReference type="Gene3D" id="3.40.50.2300">
    <property type="match status" value="1"/>
</dbReference>
<feature type="modified residue" description="4-aspartylphosphate" evidence="9">
    <location>
        <position position="1418"/>
    </location>
</feature>
<dbReference type="SMART" id="SM00388">
    <property type="entry name" value="HisKA"/>
    <property type="match status" value="1"/>
</dbReference>
<evidence type="ECO:0000256" key="5">
    <source>
        <dbReference type="ARBA" id="ARBA00022741"/>
    </source>
</evidence>
<accession>A0A0X8G756</accession>
<dbReference type="GO" id="GO:0000155">
    <property type="term" value="F:phosphorelay sensor kinase activity"/>
    <property type="evidence" value="ECO:0007669"/>
    <property type="project" value="InterPro"/>
</dbReference>
<dbReference type="SUPFAM" id="SSF55874">
    <property type="entry name" value="ATPase domain of HSP90 chaperone/DNA topoisomerase II/histidine kinase"/>
    <property type="match status" value="1"/>
</dbReference>
<name>A0A0X8G756_9FLAO</name>
<feature type="domain" description="PAS" evidence="13">
    <location>
        <begin position="810"/>
        <end position="874"/>
    </location>
</feature>
<dbReference type="SMART" id="SM00448">
    <property type="entry name" value="REC"/>
    <property type="match status" value="1"/>
</dbReference>
<evidence type="ECO:0000256" key="10">
    <source>
        <dbReference type="SAM" id="Coils"/>
    </source>
</evidence>
<dbReference type="Gene3D" id="3.30.565.10">
    <property type="entry name" value="Histidine kinase-like ATPase, C-terminal domain"/>
    <property type="match status" value="1"/>
</dbReference>
<comment type="catalytic activity">
    <reaction evidence="1">
        <text>ATP + protein L-histidine = ADP + protein N-phospho-L-histidine.</text>
        <dbReference type="EC" id="2.7.13.3"/>
    </reaction>
</comment>
<evidence type="ECO:0000256" key="9">
    <source>
        <dbReference type="PROSITE-ProRule" id="PRU00169"/>
    </source>
</evidence>
<feature type="domain" description="PAC" evidence="14">
    <location>
        <begin position="374"/>
        <end position="424"/>
    </location>
</feature>
<feature type="domain" description="Response regulatory" evidence="12">
    <location>
        <begin position="1365"/>
        <end position="1483"/>
    </location>
</feature>
<keyword evidence="16" id="KW-1185">Reference proteome</keyword>
<dbReference type="SMART" id="SM00086">
    <property type="entry name" value="PAC"/>
    <property type="match status" value="7"/>
</dbReference>
<dbReference type="CDD" id="cd00082">
    <property type="entry name" value="HisKA"/>
    <property type="match status" value="1"/>
</dbReference>
<feature type="domain" description="PAS" evidence="13">
    <location>
        <begin position="425"/>
        <end position="478"/>
    </location>
</feature>
<dbReference type="EC" id="2.7.13.3" evidence="2"/>
<keyword evidence="5" id="KW-0547">Nucleotide-binding</keyword>
<evidence type="ECO:0000259" key="13">
    <source>
        <dbReference type="PROSITE" id="PS50112"/>
    </source>
</evidence>
<dbReference type="InterPro" id="IPR003594">
    <property type="entry name" value="HATPase_dom"/>
</dbReference>
<dbReference type="FunFam" id="1.10.287.130:FF:000002">
    <property type="entry name" value="Two-component osmosensing histidine kinase"/>
    <property type="match status" value="1"/>
</dbReference>
<dbReference type="CDD" id="cd17546">
    <property type="entry name" value="REC_hyHK_CKI1_RcsC-like"/>
    <property type="match status" value="1"/>
</dbReference>
<dbReference type="SUPFAM" id="SSF55781">
    <property type="entry name" value="GAF domain-like"/>
    <property type="match status" value="1"/>
</dbReference>
<evidence type="ECO:0000256" key="7">
    <source>
        <dbReference type="ARBA" id="ARBA00022840"/>
    </source>
</evidence>
<evidence type="ECO:0000256" key="1">
    <source>
        <dbReference type="ARBA" id="ARBA00000085"/>
    </source>
</evidence>
<feature type="domain" description="PAC" evidence="14">
    <location>
        <begin position="260"/>
        <end position="312"/>
    </location>
</feature>
<dbReference type="InterPro" id="IPR003661">
    <property type="entry name" value="HisK_dim/P_dom"/>
</dbReference>
<feature type="domain" description="PAS" evidence="13">
    <location>
        <begin position="540"/>
        <end position="598"/>
    </location>
</feature>
<dbReference type="Pfam" id="PF00512">
    <property type="entry name" value="HisKA"/>
    <property type="match status" value="1"/>
</dbReference>
<organism evidence="15 16">
    <name type="scientific">Lutibacter profundi</name>
    <dbReference type="NCBI Taxonomy" id="1622118"/>
    <lineage>
        <taxon>Bacteria</taxon>
        <taxon>Pseudomonadati</taxon>
        <taxon>Bacteroidota</taxon>
        <taxon>Flavobacteriia</taxon>
        <taxon>Flavobacteriales</taxon>
        <taxon>Flavobacteriaceae</taxon>
        <taxon>Lutibacter</taxon>
    </lineage>
</organism>
<dbReference type="STRING" id="1622118.Lupro_08465"/>
<dbReference type="PROSITE" id="PS50113">
    <property type="entry name" value="PAC"/>
    <property type="match status" value="4"/>
</dbReference>
<keyword evidence="8" id="KW-0902">Two-component regulatory system</keyword>
<evidence type="ECO:0000259" key="12">
    <source>
        <dbReference type="PROSITE" id="PS50110"/>
    </source>
</evidence>
<dbReference type="FunFam" id="3.30.450.20:FF:000088">
    <property type="entry name" value="Sensory transduction histidine kinase"/>
    <property type="match status" value="1"/>
</dbReference>
<dbReference type="GO" id="GO:0005524">
    <property type="term" value="F:ATP binding"/>
    <property type="evidence" value="ECO:0007669"/>
    <property type="project" value="UniProtKB-KW"/>
</dbReference>